<keyword evidence="2" id="KW-1185">Reference proteome</keyword>
<evidence type="ECO:0000313" key="1">
    <source>
        <dbReference type="EMBL" id="GAA5528755.1"/>
    </source>
</evidence>
<comment type="caution">
    <text evidence="1">The sequence shown here is derived from an EMBL/GenBank/DDBJ whole genome shotgun (WGS) entry which is preliminary data.</text>
</comment>
<sequence length="98" mass="11521">MIVYVLATLAVVSGAFLLGRYQILKRNEHIEAWALGQRYQIVEIKRPWLSLGPFLWRTGENDQVYKIELRDQAGQPIAGWLRYRGYFFGNYEIDLEVE</sequence>
<dbReference type="EMBL" id="BAABRU010000008">
    <property type="protein sequence ID" value="GAA5528755.1"/>
    <property type="molecule type" value="Genomic_DNA"/>
</dbReference>
<reference evidence="1 2" key="1">
    <citation type="submission" date="2024-02" db="EMBL/GenBank/DDBJ databases">
        <title>Herpetosiphon gulosus NBRC 112829.</title>
        <authorList>
            <person name="Ichikawa N."/>
            <person name="Katano-Makiyama Y."/>
            <person name="Hidaka K."/>
        </authorList>
    </citation>
    <scope>NUCLEOTIDE SEQUENCE [LARGE SCALE GENOMIC DNA]</scope>
    <source>
        <strain evidence="1 2">NBRC 112829</strain>
    </source>
</reference>
<gene>
    <name evidence="1" type="ORF">Hgul01_02557</name>
</gene>
<dbReference type="Proteomes" id="UP001428290">
    <property type="component" value="Unassembled WGS sequence"/>
</dbReference>
<dbReference type="RefSeq" id="WP_345722369.1">
    <property type="nucleotide sequence ID" value="NZ_BAABRU010000008.1"/>
</dbReference>
<protein>
    <submittedName>
        <fullName evidence="1">Uncharacterized protein</fullName>
    </submittedName>
</protein>
<name>A0ABP9X010_9CHLR</name>
<evidence type="ECO:0000313" key="2">
    <source>
        <dbReference type="Proteomes" id="UP001428290"/>
    </source>
</evidence>
<accession>A0ABP9X010</accession>
<organism evidence="1 2">
    <name type="scientific">Herpetosiphon gulosus</name>
    <dbReference type="NCBI Taxonomy" id="1973496"/>
    <lineage>
        <taxon>Bacteria</taxon>
        <taxon>Bacillati</taxon>
        <taxon>Chloroflexota</taxon>
        <taxon>Chloroflexia</taxon>
        <taxon>Herpetosiphonales</taxon>
        <taxon>Herpetosiphonaceae</taxon>
        <taxon>Herpetosiphon</taxon>
    </lineage>
</organism>
<proteinExistence type="predicted"/>